<proteinExistence type="predicted"/>
<keyword evidence="3" id="KW-1185">Reference proteome</keyword>
<feature type="signal peptide" evidence="1">
    <location>
        <begin position="1"/>
        <end position="20"/>
    </location>
</feature>
<dbReference type="Pfam" id="PF06082">
    <property type="entry name" value="YjbH"/>
    <property type="match status" value="1"/>
</dbReference>
<name>A0A1Y1T0H5_9FLAO</name>
<organism evidence="2 3">
    <name type="scientific">Zunongwangia atlantica 22II14-10F7</name>
    <dbReference type="NCBI Taxonomy" id="1185767"/>
    <lineage>
        <taxon>Bacteria</taxon>
        <taxon>Pseudomonadati</taxon>
        <taxon>Bacteroidota</taxon>
        <taxon>Flavobacteriia</taxon>
        <taxon>Flavobacteriales</taxon>
        <taxon>Flavobacteriaceae</taxon>
        <taxon>Zunongwangia</taxon>
    </lineage>
</organism>
<keyword evidence="1" id="KW-0732">Signal</keyword>
<comment type="caution">
    <text evidence="2">The sequence shown here is derived from an EMBL/GenBank/DDBJ whole genome shotgun (WGS) entry which is preliminary data.</text>
</comment>
<evidence type="ECO:0008006" key="4">
    <source>
        <dbReference type="Google" id="ProtNLM"/>
    </source>
</evidence>
<gene>
    <name evidence="2" type="ORF">IIF7_14793</name>
</gene>
<reference evidence="2 3" key="1">
    <citation type="submission" date="2013-04" db="EMBL/GenBank/DDBJ databases">
        <title>Zunongwangia sp. 22II14-10F7 Genome Sequencing.</title>
        <authorList>
            <person name="Lai Q."/>
            <person name="Shao Z."/>
        </authorList>
    </citation>
    <scope>NUCLEOTIDE SEQUENCE [LARGE SCALE GENOMIC DNA]</scope>
    <source>
        <strain evidence="2 3">22II14-10F7</strain>
    </source>
</reference>
<dbReference type="EMBL" id="ARYN01000014">
    <property type="protein sequence ID" value="ORL44516.1"/>
    <property type="molecule type" value="Genomic_DNA"/>
</dbReference>
<feature type="chain" id="PRO_5012643656" description="Exopolysaccharide biosynthesis protein YbjH" evidence="1">
    <location>
        <begin position="21"/>
        <end position="377"/>
    </location>
</feature>
<evidence type="ECO:0000313" key="3">
    <source>
        <dbReference type="Proteomes" id="UP000192746"/>
    </source>
</evidence>
<dbReference type="STRING" id="1185767.IIF7_14793"/>
<evidence type="ECO:0000256" key="1">
    <source>
        <dbReference type="SAM" id="SignalP"/>
    </source>
</evidence>
<protein>
    <recommendedName>
        <fullName evidence="4">Exopolysaccharide biosynthesis protein YbjH</fullName>
    </recommendedName>
</protein>
<dbReference type="RefSeq" id="WP_084842480.1">
    <property type="nucleotide sequence ID" value="NZ_ARYN01000014.1"/>
</dbReference>
<sequence>MRRNRTLFILFFLISSLAFAQELKEALYDEGFENVIVDDKNDTIKIFFELREFRSPYHSMRFANDIASNFLGENQTIEWIPLHHNVPVGKYSSDSYSFNTLSSSDLEFYNRNNKPFKNYRWNIRVRPFVAARFGYYSNPFETVFDGIIDTRVYLAKGLSAQTGITIPIQNSLNNTSMSPRMAPSILTYFTQIKPGHFANVSFGTYHNDKYGLDVQYRYGLPSKNWSVGFEAGLTGFYYQDGFNDITFSNMSMIHFIADIEYHLPIENLNVRASVGRFIYEDFGGRVDLIKQFGLVDVGLFGTYTQNGATGGFQFAIPIFPGNIFKTKKIQLRTTEEFRWEYTYNNEDRVGLKYRIGAARLVDVLRQYRVDFIQSLKE</sequence>
<dbReference type="OrthoDB" id="928790at2"/>
<dbReference type="Proteomes" id="UP000192746">
    <property type="component" value="Unassembled WGS sequence"/>
</dbReference>
<dbReference type="InterPro" id="IPR010344">
    <property type="entry name" value="YbjH"/>
</dbReference>
<accession>A0A1Y1T0H5</accession>
<dbReference type="AlphaFoldDB" id="A0A1Y1T0H5"/>
<evidence type="ECO:0000313" key="2">
    <source>
        <dbReference type="EMBL" id="ORL44516.1"/>
    </source>
</evidence>